<comment type="caution">
    <text evidence="3">The sequence shown here is derived from an EMBL/GenBank/DDBJ whole genome shotgun (WGS) entry which is preliminary data.</text>
</comment>
<keyword evidence="2" id="KW-0808">Transferase</keyword>
<accession>A0ABX1H6A1</accession>
<reference evidence="3 4" key="1">
    <citation type="submission" date="2020-04" db="EMBL/GenBank/DDBJ databases">
        <title>Phylogenetic Diversity and Antibacterial Activity against Ralstonia solanacearum of Endophytic Actinomycete Isolated from Moss.</title>
        <authorList>
            <person name="Zhuang X."/>
        </authorList>
    </citation>
    <scope>NUCLEOTIDE SEQUENCE [LARGE SCALE GENOMIC DNA]</scope>
    <source>
        <strain evidence="3 4">LD120</strain>
    </source>
</reference>
<dbReference type="GO" id="GO:0032259">
    <property type="term" value="P:methylation"/>
    <property type="evidence" value="ECO:0007669"/>
    <property type="project" value="UniProtKB-KW"/>
</dbReference>
<proteinExistence type="predicted"/>
<keyword evidence="4" id="KW-1185">Reference proteome</keyword>
<dbReference type="InterPro" id="IPR029063">
    <property type="entry name" value="SAM-dependent_MTases_sf"/>
</dbReference>
<dbReference type="InterPro" id="IPR007213">
    <property type="entry name" value="Ppm1/Ppm2/Tcmp"/>
</dbReference>
<sequence>METKPAQFTAETENLLIALYSRAHDAKSAKPILNDRMAITVSESIEYDYAKLKIRDDDAISLAIRGELIDGWIRSFLDTHPDAVVLHLGTGLDGRVHRMDPPASVEWYDLDLPEIAALYAQLFPEREHHHVIGSSVMDLKWLEQVPTDRPTVIVAEGLLVYFTEEEVKGLIRKLFSVFPSGQLIFDAYTPFSVKAMNKHWTVKASGKRFVWGLAEPASLEQWHPGVKHHDAWTFFGSPYIAHMPWTSRVVCKIMNAIPALRHYNRVMRYSF</sequence>
<dbReference type="Proteomes" id="UP000772196">
    <property type="component" value="Unassembled WGS sequence"/>
</dbReference>
<dbReference type="SUPFAM" id="SSF53335">
    <property type="entry name" value="S-adenosyl-L-methionine-dependent methyltransferases"/>
    <property type="match status" value="1"/>
</dbReference>
<dbReference type="EMBL" id="JAAWWP010000014">
    <property type="protein sequence ID" value="NKI43884.1"/>
    <property type="molecule type" value="Genomic_DNA"/>
</dbReference>
<evidence type="ECO:0000256" key="2">
    <source>
        <dbReference type="ARBA" id="ARBA00022679"/>
    </source>
</evidence>
<dbReference type="GO" id="GO:0008168">
    <property type="term" value="F:methyltransferase activity"/>
    <property type="evidence" value="ECO:0007669"/>
    <property type="project" value="UniProtKB-KW"/>
</dbReference>
<protein>
    <submittedName>
        <fullName evidence="3">Class I SAM-dependent methyltransferase</fullName>
    </submittedName>
</protein>
<organism evidence="3 4">
    <name type="scientific">Streptomyces physcomitrii</name>
    <dbReference type="NCBI Taxonomy" id="2724184"/>
    <lineage>
        <taxon>Bacteria</taxon>
        <taxon>Bacillati</taxon>
        <taxon>Actinomycetota</taxon>
        <taxon>Actinomycetes</taxon>
        <taxon>Kitasatosporales</taxon>
        <taxon>Streptomycetaceae</taxon>
        <taxon>Streptomyces</taxon>
    </lineage>
</organism>
<evidence type="ECO:0000256" key="1">
    <source>
        <dbReference type="ARBA" id="ARBA00022603"/>
    </source>
</evidence>
<gene>
    <name evidence="3" type="ORF">HFV08_22045</name>
</gene>
<dbReference type="PANTHER" id="PTHR43619:SF2">
    <property type="entry name" value="S-ADENOSYL-L-METHIONINE-DEPENDENT METHYLTRANSFERASES SUPERFAMILY PROTEIN"/>
    <property type="match status" value="1"/>
</dbReference>
<evidence type="ECO:0000313" key="4">
    <source>
        <dbReference type="Proteomes" id="UP000772196"/>
    </source>
</evidence>
<name>A0ABX1H6A1_9ACTN</name>
<keyword evidence="1 3" id="KW-0489">Methyltransferase</keyword>
<dbReference type="RefSeq" id="WP_168541676.1">
    <property type="nucleotide sequence ID" value="NZ_JAAWWP010000014.1"/>
</dbReference>
<dbReference type="Gene3D" id="3.40.50.150">
    <property type="entry name" value="Vaccinia Virus protein VP39"/>
    <property type="match status" value="1"/>
</dbReference>
<dbReference type="Pfam" id="PF04072">
    <property type="entry name" value="LCM"/>
    <property type="match status" value="1"/>
</dbReference>
<dbReference type="PIRSF" id="PIRSF028177">
    <property type="entry name" value="Polyketide_synth_Omtfrase_TcmP"/>
    <property type="match status" value="1"/>
</dbReference>
<evidence type="ECO:0000313" key="3">
    <source>
        <dbReference type="EMBL" id="NKI43884.1"/>
    </source>
</evidence>
<dbReference type="PANTHER" id="PTHR43619">
    <property type="entry name" value="S-ADENOSYL-L-METHIONINE-DEPENDENT METHYLTRANSFERASE YKTD-RELATED"/>
    <property type="match status" value="1"/>
</dbReference>
<dbReference type="InterPro" id="IPR016874">
    <property type="entry name" value="TcmP-like"/>
</dbReference>